<dbReference type="PANTHER" id="PTHR44688">
    <property type="entry name" value="DNA-BINDING TRANSCRIPTIONAL ACTIVATOR DEVR_DOSR"/>
    <property type="match status" value="1"/>
</dbReference>
<dbReference type="InterPro" id="IPR000792">
    <property type="entry name" value="Tscrpt_reg_LuxR_C"/>
</dbReference>
<protein>
    <submittedName>
        <fullName evidence="5">Helix-turn-helix transcriptional regulator</fullName>
    </submittedName>
</protein>
<keyword evidence="2" id="KW-0238">DNA-binding</keyword>
<keyword evidence="1" id="KW-0805">Transcription regulation</keyword>
<feature type="domain" description="HTH luxR-type" evidence="4">
    <location>
        <begin position="300"/>
        <end position="365"/>
    </location>
</feature>
<dbReference type="EMBL" id="JBHUIR010000006">
    <property type="protein sequence ID" value="MFD2258528.1"/>
    <property type="molecule type" value="Genomic_DNA"/>
</dbReference>
<evidence type="ECO:0000256" key="2">
    <source>
        <dbReference type="ARBA" id="ARBA00023125"/>
    </source>
</evidence>
<dbReference type="PANTHER" id="PTHR44688:SF16">
    <property type="entry name" value="DNA-BINDING TRANSCRIPTIONAL ACTIVATOR DEVR_DOSR"/>
    <property type="match status" value="1"/>
</dbReference>
<dbReference type="PROSITE" id="PS50043">
    <property type="entry name" value="HTH_LUXR_2"/>
    <property type="match status" value="1"/>
</dbReference>
<sequence>MRIDQQRLERALDQLFDAAIDAAPWVACLEELVAATKSYAAMVVPFDRRIPHAAISTANIAPLREEYIRLGWMPGEWQAKARALLVRDGIVRTHQYAPDEAFERHEFYRFLAGNNIRYSCLIALYDAFSEVLCLGLHRHPDQGPFTDEEAAVLADMRHRFIEAARLAQRVSQNRLSGMIAGFDIAGTADVFFDAYGKVTYVNAAAARVLGNELRVVDKELRSQNDAESFRIRRAIQEALAQGNSGAGDPSRLVSIERPGQQPITLRIQRIAGLFDLFASSVGVCVIEMAGGQASAASPDVLKRVFGLTEQETQIATRLCEGLSLREISERSGRSYETVRTHVKSILHKTGTSRQGELIALMAKMRVPDGHAGRADNRGGRVRN</sequence>
<dbReference type="Proteomes" id="UP001597373">
    <property type="component" value="Unassembled WGS sequence"/>
</dbReference>
<gene>
    <name evidence="5" type="ORF">ACFSMZ_01925</name>
</gene>
<dbReference type="InterPro" id="IPR036388">
    <property type="entry name" value="WH-like_DNA-bd_sf"/>
</dbReference>
<evidence type="ECO:0000256" key="3">
    <source>
        <dbReference type="ARBA" id="ARBA00023163"/>
    </source>
</evidence>
<reference evidence="6" key="1">
    <citation type="journal article" date="2019" name="Int. J. Syst. Evol. Microbiol.">
        <title>The Global Catalogue of Microorganisms (GCM) 10K type strain sequencing project: providing services to taxonomists for standard genome sequencing and annotation.</title>
        <authorList>
            <consortium name="The Broad Institute Genomics Platform"/>
            <consortium name="The Broad Institute Genome Sequencing Center for Infectious Disease"/>
            <person name="Wu L."/>
            <person name="Ma J."/>
        </authorList>
    </citation>
    <scope>NUCLEOTIDE SEQUENCE [LARGE SCALE GENOMIC DNA]</scope>
    <source>
        <strain evidence="6">KCTC 23707</strain>
    </source>
</reference>
<evidence type="ECO:0000313" key="6">
    <source>
        <dbReference type="Proteomes" id="UP001597373"/>
    </source>
</evidence>
<evidence type="ECO:0000313" key="5">
    <source>
        <dbReference type="EMBL" id="MFD2258528.1"/>
    </source>
</evidence>
<name>A0ABW5DDC9_9HYPH</name>
<dbReference type="SMART" id="SM00421">
    <property type="entry name" value="HTH_LUXR"/>
    <property type="match status" value="1"/>
</dbReference>
<evidence type="ECO:0000259" key="4">
    <source>
        <dbReference type="PROSITE" id="PS50043"/>
    </source>
</evidence>
<proteinExistence type="predicted"/>
<comment type="caution">
    <text evidence="5">The sequence shown here is derived from an EMBL/GenBank/DDBJ whole genome shotgun (WGS) entry which is preliminary data.</text>
</comment>
<dbReference type="RefSeq" id="WP_345098458.1">
    <property type="nucleotide sequence ID" value="NZ_BAABGS010000016.1"/>
</dbReference>
<keyword evidence="3" id="KW-0804">Transcription</keyword>
<keyword evidence="6" id="KW-1185">Reference proteome</keyword>
<organism evidence="5 6">
    <name type="scientific">Chelativorans composti</name>
    <dbReference type="NCBI Taxonomy" id="768533"/>
    <lineage>
        <taxon>Bacteria</taxon>
        <taxon>Pseudomonadati</taxon>
        <taxon>Pseudomonadota</taxon>
        <taxon>Alphaproteobacteria</taxon>
        <taxon>Hyphomicrobiales</taxon>
        <taxon>Phyllobacteriaceae</taxon>
        <taxon>Chelativorans</taxon>
    </lineage>
</organism>
<dbReference type="InterPro" id="IPR016032">
    <property type="entry name" value="Sig_transdc_resp-reg_C-effctor"/>
</dbReference>
<evidence type="ECO:0000256" key="1">
    <source>
        <dbReference type="ARBA" id="ARBA00023015"/>
    </source>
</evidence>
<dbReference type="Pfam" id="PF00196">
    <property type="entry name" value="GerE"/>
    <property type="match status" value="1"/>
</dbReference>
<dbReference type="PRINTS" id="PR00038">
    <property type="entry name" value="HTHLUXR"/>
</dbReference>
<dbReference type="CDD" id="cd06170">
    <property type="entry name" value="LuxR_C_like"/>
    <property type="match status" value="1"/>
</dbReference>
<dbReference type="Gene3D" id="1.10.10.10">
    <property type="entry name" value="Winged helix-like DNA-binding domain superfamily/Winged helix DNA-binding domain"/>
    <property type="match status" value="1"/>
</dbReference>
<dbReference type="SUPFAM" id="SSF46894">
    <property type="entry name" value="C-terminal effector domain of the bipartite response regulators"/>
    <property type="match status" value="1"/>
</dbReference>
<accession>A0ABW5DDC9</accession>